<dbReference type="PaxDb" id="55529-EKX52853"/>
<evidence type="ECO:0000313" key="4">
    <source>
        <dbReference type="Proteomes" id="UP000011087"/>
    </source>
</evidence>
<dbReference type="AlphaFoldDB" id="L1JXP1"/>
<feature type="non-terminal residue" evidence="2">
    <location>
        <position position="220"/>
    </location>
</feature>
<dbReference type="KEGG" id="gtt:GUITHDRAFT_161093"/>
<dbReference type="Proteomes" id="UP000011087">
    <property type="component" value="Unassembled WGS sequence"/>
</dbReference>
<evidence type="ECO:0000313" key="3">
    <source>
        <dbReference type="EnsemblProtists" id="EKX52853"/>
    </source>
</evidence>
<sequence length="220" mass="24371">MYAEGMRYAGPREENIPDFGTSQIVQEIDSAEKIAREVDRQLRYGSTLNVVRRTAADGSVRYEAGAEVLSQAAVGDDLLGYTEIVSGRNSIRTGSRIYNRTNDATPLTHTHTRLVNVAVVERRNRDPGDGTDSATFEVQEATVVPKKAGMSILMFDLCCSKGRRTRPKKPRARSGMREDPSPEQVGAAWEAPSRVKVWDPTIDYHLSSVQRARQSSSDVQ</sequence>
<dbReference type="HOGENOM" id="CLU_1259018_0_0_1"/>
<evidence type="ECO:0000313" key="2">
    <source>
        <dbReference type="EMBL" id="EKX52853.1"/>
    </source>
</evidence>
<reference evidence="2 4" key="1">
    <citation type="journal article" date="2012" name="Nature">
        <title>Algal genomes reveal evolutionary mosaicism and the fate of nucleomorphs.</title>
        <authorList>
            <consortium name="DOE Joint Genome Institute"/>
            <person name="Curtis B.A."/>
            <person name="Tanifuji G."/>
            <person name="Burki F."/>
            <person name="Gruber A."/>
            <person name="Irimia M."/>
            <person name="Maruyama S."/>
            <person name="Arias M.C."/>
            <person name="Ball S.G."/>
            <person name="Gile G.H."/>
            <person name="Hirakawa Y."/>
            <person name="Hopkins J.F."/>
            <person name="Kuo A."/>
            <person name="Rensing S.A."/>
            <person name="Schmutz J."/>
            <person name="Symeonidi A."/>
            <person name="Elias M."/>
            <person name="Eveleigh R.J."/>
            <person name="Herman E.K."/>
            <person name="Klute M.J."/>
            <person name="Nakayama T."/>
            <person name="Obornik M."/>
            <person name="Reyes-Prieto A."/>
            <person name="Armbrust E.V."/>
            <person name="Aves S.J."/>
            <person name="Beiko R.G."/>
            <person name="Coutinho P."/>
            <person name="Dacks J.B."/>
            <person name="Durnford D.G."/>
            <person name="Fast N.M."/>
            <person name="Green B.R."/>
            <person name="Grisdale C.J."/>
            <person name="Hempel F."/>
            <person name="Henrissat B."/>
            <person name="Hoppner M.P."/>
            <person name="Ishida K."/>
            <person name="Kim E."/>
            <person name="Koreny L."/>
            <person name="Kroth P.G."/>
            <person name="Liu Y."/>
            <person name="Malik S.B."/>
            <person name="Maier U.G."/>
            <person name="McRose D."/>
            <person name="Mock T."/>
            <person name="Neilson J.A."/>
            <person name="Onodera N.T."/>
            <person name="Poole A.M."/>
            <person name="Pritham E.J."/>
            <person name="Richards T.A."/>
            <person name="Rocap G."/>
            <person name="Roy S.W."/>
            <person name="Sarai C."/>
            <person name="Schaack S."/>
            <person name="Shirato S."/>
            <person name="Slamovits C.H."/>
            <person name="Spencer D.F."/>
            <person name="Suzuki S."/>
            <person name="Worden A.Z."/>
            <person name="Zauner S."/>
            <person name="Barry K."/>
            <person name="Bell C."/>
            <person name="Bharti A.K."/>
            <person name="Crow J.A."/>
            <person name="Grimwood J."/>
            <person name="Kramer R."/>
            <person name="Lindquist E."/>
            <person name="Lucas S."/>
            <person name="Salamov A."/>
            <person name="McFadden G.I."/>
            <person name="Lane C.E."/>
            <person name="Keeling P.J."/>
            <person name="Gray M.W."/>
            <person name="Grigoriev I.V."/>
            <person name="Archibald J.M."/>
        </authorList>
    </citation>
    <scope>NUCLEOTIDE SEQUENCE</scope>
    <source>
        <strain evidence="2 4">CCMP2712</strain>
    </source>
</reference>
<dbReference type="EMBL" id="JH992971">
    <property type="protein sequence ID" value="EKX52853.1"/>
    <property type="molecule type" value="Genomic_DNA"/>
</dbReference>
<feature type="compositionally biased region" description="Basic residues" evidence="1">
    <location>
        <begin position="163"/>
        <end position="174"/>
    </location>
</feature>
<feature type="region of interest" description="Disordered" evidence="1">
    <location>
        <begin position="163"/>
        <end position="192"/>
    </location>
</feature>
<organism evidence="2">
    <name type="scientific">Guillardia theta (strain CCMP2712)</name>
    <name type="common">Cryptophyte</name>
    <dbReference type="NCBI Taxonomy" id="905079"/>
    <lineage>
        <taxon>Eukaryota</taxon>
        <taxon>Cryptophyceae</taxon>
        <taxon>Pyrenomonadales</taxon>
        <taxon>Geminigeraceae</taxon>
        <taxon>Guillardia</taxon>
    </lineage>
</organism>
<name>L1JXP1_GUITC</name>
<dbReference type="RefSeq" id="XP_005839833.1">
    <property type="nucleotide sequence ID" value="XM_005839776.1"/>
</dbReference>
<gene>
    <name evidence="2" type="ORF">GUITHDRAFT_161093</name>
</gene>
<keyword evidence="4" id="KW-1185">Reference proteome</keyword>
<dbReference type="EnsemblProtists" id="EKX52853">
    <property type="protein sequence ID" value="EKX52853"/>
    <property type="gene ID" value="GUITHDRAFT_161093"/>
</dbReference>
<evidence type="ECO:0000256" key="1">
    <source>
        <dbReference type="SAM" id="MobiDB-lite"/>
    </source>
</evidence>
<accession>L1JXP1</accession>
<protein>
    <submittedName>
        <fullName evidence="2 3">Uncharacterized protein</fullName>
    </submittedName>
</protein>
<reference evidence="4" key="2">
    <citation type="submission" date="2012-11" db="EMBL/GenBank/DDBJ databases">
        <authorList>
            <person name="Kuo A."/>
            <person name="Curtis B.A."/>
            <person name="Tanifuji G."/>
            <person name="Burki F."/>
            <person name="Gruber A."/>
            <person name="Irimia M."/>
            <person name="Maruyama S."/>
            <person name="Arias M.C."/>
            <person name="Ball S.G."/>
            <person name="Gile G.H."/>
            <person name="Hirakawa Y."/>
            <person name="Hopkins J.F."/>
            <person name="Rensing S.A."/>
            <person name="Schmutz J."/>
            <person name="Symeonidi A."/>
            <person name="Elias M."/>
            <person name="Eveleigh R.J."/>
            <person name="Herman E.K."/>
            <person name="Klute M.J."/>
            <person name="Nakayama T."/>
            <person name="Obornik M."/>
            <person name="Reyes-Prieto A."/>
            <person name="Armbrust E.V."/>
            <person name="Aves S.J."/>
            <person name="Beiko R.G."/>
            <person name="Coutinho P."/>
            <person name="Dacks J.B."/>
            <person name="Durnford D.G."/>
            <person name="Fast N.M."/>
            <person name="Green B.R."/>
            <person name="Grisdale C."/>
            <person name="Hempe F."/>
            <person name="Henrissat B."/>
            <person name="Hoppner M.P."/>
            <person name="Ishida K.-I."/>
            <person name="Kim E."/>
            <person name="Koreny L."/>
            <person name="Kroth P.G."/>
            <person name="Liu Y."/>
            <person name="Malik S.-B."/>
            <person name="Maier U.G."/>
            <person name="McRose D."/>
            <person name="Mock T."/>
            <person name="Neilson J.A."/>
            <person name="Onodera N.T."/>
            <person name="Poole A.M."/>
            <person name="Pritham E.J."/>
            <person name="Richards T.A."/>
            <person name="Rocap G."/>
            <person name="Roy S.W."/>
            <person name="Sarai C."/>
            <person name="Schaack S."/>
            <person name="Shirato S."/>
            <person name="Slamovits C.H."/>
            <person name="Spencer D.F."/>
            <person name="Suzuki S."/>
            <person name="Worden A.Z."/>
            <person name="Zauner S."/>
            <person name="Barry K."/>
            <person name="Bell C."/>
            <person name="Bharti A.K."/>
            <person name="Crow J.A."/>
            <person name="Grimwood J."/>
            <person name="Kramer R."/>
            <person name="Lindquist E."/>
            <person name="Lucas S."/>
            <person name="Salamov A."/>
            <person name="McFadden G.I."/>
            <person name="Lane C.E."/>
            <person name="Keeling P.J."/>
            <person name="Gray M.W."/>
            <person name="Grigoriev I.V."/>
            <person name="Archibald J.M."/>
        </authorList>
    </citation>
    <scope>NUCLEOTIDE SEQUENCE</scope>
    <source>
        <strain evidence="4">CCMP2712</strain>
    </source>
</reference>
<reference evidence="3" key="3">
    <citation type="submission" date="2016-03" db="UniProtKB">
        <authorList>
            <consortium name="EnsemblProtists"/>
        </authorList>
    </citation>
    <scope>IDENTIFICATION</scope>
</reference>
<proteinExistence type="predicted"/>
<dbReference type="GeneID" id="17309622"/>